<feature type="domain" description="Sulfatase-modifying factor enzyme-like" evidence="1">
    <location>
        <begin position="33"/>
        <end position="182"/>
    </location>
</feature>
<dbReference type="Proteomes" id="UP000276282">
    <property type="component" value="Unassembled WGS sequence"/>
</dbReference>
<dbReference type="InterPro" id="IPR042095">
    <property type="entry name" value="SUMF_sf"/>
</dbReference>
<dbReference type="InterPro" id="IPR016187">
    <property type="entry name" value="CTDL_fold"/>
</dbReference>
<evidence type="ECO:0000313" key="2">
    <source>
        <dbReference type="EMBL" id="RKS42765.1"/>
    </source>
</evidence>
<protein>
    <submittedName>
        <fullName evidence="2">Sulfatase-modifying factor enzyme 1</fullName>
    </submittedName>
</protein>
<dbReference type="SUPFAM" id="SSF56436">
    <property type="entry name" value="C-type lectin-like"/>
    <property type="match status" value="1"/>
</dbReference>
<accession>A0A495NYC5</accession>
<comment type="caution">
    <text evidence="2">The sequence shown here is derived from an EMBL/GenBank/DDBJ whole genome shotgun (WGS) entry which is preliminary data.</text>
</comment>
<evidence type="ECO:0000259" key="1">
    <source>
        <dbReference type="Pfam" id="PF03781"/>
    </source>
</evidence>
<keyword evidence="3" id="KW-1185">Reference proteome</keyword>
<dbReference type="RefSeq" id="WP_121346838.1">
    <property type="nucleotide sequence ID" value="NZ_RBLG01000006.1"/>
</dbReference>
<dbReference type="AlphaFoldDB" id="A0A495NYC5"/>
<name>A0A495NYC5_9FLAO</name>
<dbReference type="Pfam" id="PF03781">
    <property type="entry name" value="FGE-sulfatase"/>
    <property type="match status" value="1"/>
</dbReference>
<gene>
    <name evidence="2" type="ORF">BC962_3052</name>
</gene>
<dbReference type="Gene3D" id="3.90.1580.10">
    <property type="entry name" value="paralog of FGE (formylglycine-generating enzyme)"/>
    <property type="match status" value="1"/>
</dbReference>
<sequence>MKKLYILFLIFNVTSTYLFSQENLKIPPGTIFLKDNLFIDKVPVNNLMFLEYLTAKHFIRKKGFESFADLHNSTDKKFDRVRLLYPSFLKNLNKKGSLLTRKNYFENYKYKYSPVLNVTKKQAIDYCNWRTEMVLYLWSNENENVNYKINYRLPQESEMILAKEYFSKGNKFKLIDGENPTKFKTMNIEKNFVLYNISEFTMSEIVFGENWKNITPNEFPNDITGFRCVCEIQP</sequence>
<dbReference type="OrthoDB" id="979507at2"/>
<reference evidence="2 3" key="1">
    <citation type="submission" date="2018-10" db="EMBL/GenBank/DDBJ databases">
        <title>Genomic Encyclopedia of Archaeal and Bacterial Type Strains, Phase II (KMG-II): from individual species to whole genera.</title>
        <authorList>
            <person name="Goeker M."/>
        </authorList>
    </citation>
    <scope>NUCLEOTIDE SEQUENCE [LARGE SCALE GENOMIC DNA]</scope>
    <source>
        <strain evidence="2 3">DSM 19839</strain>
    </source>
</reference>
<organism evidence="2 3">
    <name type="scientific">Gillisia mitskevichiae</name>
    <dbReference type="NCBI Taxonomy" id="270921"/>
    <lineage>
        <taxon>Bacteria</taxon>
        <taxon>Pseudomonadati</taxon>
        <taxon>Bacteroidota</taxon>
        <taxon>Flavobacteriia</taxon>
        <taxon>Flavobacteriales</taxon>
        <taxon>Flavobacteriaceae</taxon>
        <taxon>Gillisia</taxon>
    </lineage>
</organism>
<dbReference type="InterPro" id="IPR005532">
    <property type="entry name" value="SUMF_dom"/>
</dbReference>
<proteinExistence type="predicted"/>
<dbReference type="EMBL" id="RBLG01000006">
    <property type="protein sequence ID" value="RKS42765.1"/>
    <property type="molecule type" value="Genomic_DNA"/>
</dbReference>
<evidence type="ECO:0000313" key="3">
    <source>
        <dbReference type="Proteomes" id="UP000276282"/>
    </source>
</evidence>